<dbReference type="InterPro" id="IPR000873">
    <property type="entry name" value="AMP-dep_synth/lig_dom"/>
</dbReference>
<dbReference type="Gene3D" id="3.30.300.30">
    <property type="match status" value="1"/>
</dbReference>
<comment type="similarity">
    <text evidence="4">Belongs to the ATP-dependent AMP-binding enzyme family.</text>
</comment>
<dbReference type="InterPro" id="IPR020845">
    <property type="entry name" value="AMP-binding_CS"/>
</dbReference>
<dbReference type="InterPro" id="IPR025110">
    <property type="entry name" value="AMP-bd_C"/>
</dbReference>
<keyword evidence="10" id="KW-0547">Nucleotide-binding</keyword>
<dbReference type="Gene3D" id="3.40.50.12780">
    <property type="entry name" value="N-terminal domain of ligase-like"/>
    <property type="match status" value="1"/>
</dbReference>
<dbReference type="InterPro" id="IPR042099">
    <property type="entry name" value="ANL_N_sf"/>
</dbReference>
<dbReference type="FunFam" id="3.40.50.12780:FF:000019">
    <property type="entry name" value="Long-chain fatty acid transporter"/>
    <property type="match status" value="1"/>
</dbReference>
<evidence type="ECO:0000259" key="22">
    <source>
        <dbReference type="Pfam" id="PF13193"/>
    </source>
</evidence>
<evidence type="ECO:0000256" key="16">
    <source>
        <dbReference type="ARBA" id="ARBA00051585"/>
    </source>
</evidence>
<dbReference type="FunFam" id="3.30.300.30:FF:000002">
    <property type="entry name" value="Long-chain fatty acid transport protein 1"/>
    <property type="match status" value="1"/>
</dbReference>
<evidence type="ECO:0000256" key="2">
    <source>
        <dbReference type="ARBA" id="ARBA00004585"/>
    </source>
</evidence>
<evidence type="ECO:0000256" key="8">
    <source>
        <dbReference type="ARBA" id="ARBA00022677"/>
    </source>
</evidence>
<keyword evidence="15" id="KW-0576">Peroxisome</keyword>
<feature type="signal peptide" evidence="20">
    <location>
        <begin position="1"/>
        <end position="22"/>
    </location>
</feature>
<keyword evidence="24" id="KW-1185">Reference proteome</keyword>
<evidence type="ECO:0000256" key="20">
    <source>
        <dbReference type="SAM" id="SignalP"/>
    </source>
</evidence>
<accession>A0A9P4PNA3</accession>
<evidence type="ECO:0000256" key="1">
    <source>
        <dbReference type="ARBA" id="ARBA00004502"/>
    </source>
</evidence>
<sequence length="662" mass="73777">MALGSFPILPVAGAVAAATAAAAYLDAKFHIRKDLSTLRRLKSAQREFDAACKKNGRSLWYFFEAQAHQQPESSEAIWSRTACYTWGETYANACRYAQYFLQNGVSPGELVSFYLTNQPEFVFAHLGSWGVGSAPALINHHLAGDALVHCLKVAGGKLLLVDEGSETQARIEAVRDRIEGELGMTIRILDKHTKGEILRMEPKRPEDEYRAGVTGTFPIFLFYTSGTTGHPKACPFETQRAGVLAVGRTRDLGMKPGPNGDRWYVPMPLYHGTGGTTALSCMLSGVTLCIGKRFSTSKFWSDVRDSRSTAFVYVGETARYLLANPPSSLDKQHNIKTMFGNGMRPDVWHRFVERFGIETVAEFFNSTEGVLSLMNVCRGPFQATAVGHQGAILRRKTHDLYIPVEIDFETNAIARDPKTGFAKRKPYEEGGEILVRLPNEATFVGYYKNPEATNKMYVRNVFKKGDLFYRTGDALRRDEDGRWFFIDRLGDTFRWKSENVSTAEVSEVLGHFPGVVEANVYGVPVPGHDGRAGCAAIYIDPALLPKFDFNVLLAHARAKLPKYAVPVFLRVLNDITTMHNNKQNKVPLRNDGIDLRKLQERKDTESAKAGLTKDSTKYDTIYWNPSALNHVKGAGGEIDGFVVYTMEDWDKLQNIVPSIPKI</sequence>
<feature type="domain" description="AMP-dependent synthetase/ligase" evidence="21">
    <location>
        <begin position="63"/>
        <end position="447"/>
    </location>
</feature>
<keyword evidence="9" id="KW-0812">Transmembrane</keyword>
<dbReference type="GO" id="GO:0044539">
    <property type="term" value="P:long-chain fatty acid import into cell"/>
    <property type="evidence" value="ECO:0007669"/>
    <property type="project" value="TreeGrafter"/>
</dbReference>
<evidence type="ECO:0000313" key="24">
    <source>
        <dbReference type="Proteomes" id="UP000799764"/>
    </source>
</evidence>
<comment type="catalytic activity">
    <reaction evidence="16">
        <text>a very long-chain fatty acid + ATP + CoA = a very long-chain fatty acyl-CoA + AMP + diphosphate</text>
        <dbReference type="Rhea" id="RHEA:54536"/>
        <dbReference type="ChEBI" id="CHEBI:30616"/>
        <dbReference type="ChEBI" id="CHEBI:33019"/>
        <dbReference type="ChEBI" id="CHEBI:57287"/>
        <dbReference type="ChEBI" id="CHEBI:58950"/>
        <dbReference type="ChEBI" id="CHEBI:138261"/>
        <dbReference type="ChEBI" id="CHEBI:456215"/>
    </reaction>
</comment>
<reference evidence="23" key="1">
    <citation type="journal article" date="2020" name="Stud. Mycol.">
        <title>101 Dothideomycetes genomes: a test case for predicting lifestyles and emergence of pathogens.</title>
        <authorList>
            <person name="Haridas S."/>
            <person name="Albert R."/>
            <person name="Binder M."/>
            <person name="Bloem J."/>
            <person name="Labutti K."/>
            <person name="Salamov A."/>
            <person name="Andreopoulos B."/>
            <person name="Baker S."/>
            <person name="Barry K."/>
            <person name="Bills G."/>
            <person name="Bluhm B."/>
            <person name="Cannon C."/>
            <person name="Castanera R."/>
            <person name="Culley D."/>
            <person name="Daum C."/>
            <person name="Ezra D."/>
            <person name="Gonzalez J."/>
            <person name="Henrissat B."/>
            <person name="Kuo A."/>
            <person name="Liang C."/>
            <person name="Lipzen A."/>
            <person name="Lutzoni F."/>
            <person name="Magnuson J."/>
            <person name="Mondo S."/>
            <person name="Nolan M."/>
            <person name="Ohm R."/>
            <person name="Pangilinan J."/>
            <person name="Park H.-J."/>
            <person name="Ramirez L."/>
            <person name="Alfaro M."/>
            <person name="Sun H."/>
            <person name="Tritt A."/>
            <person name="Yoshinaga Y."/>
            <person name="Zwiers L.-H."/>
            <person name="Turgeon B."/>
            <person name="Goodwin S."/>
            <person name="Spatafora J."/>
            <person name="Crous P."/>
            <person name="Grigoriev I."/>
        </authorList>
    </citation>
    <scope>NUCLEOTIDE SEQUENCE</scope>
    <source>
        <strain evidence="23">CBS 690.94</strain>
    </source>
</reference>
<dbReference type="GO" id="GO:0005778">
    <property type="term" value="C:peroxisomal membrane"/>
    <property type="evidence" value="ECO:0007669"/>
    <property type="project" value="UniProtKB-SubCell"/>
</dbReference>
<dbReference type="GO" id="GO:0005811">
    <property type="term" value="C:lipid droplet"/>
    <property type="evidence" value="ECO:0007669"/>
    <property type="project" value="UniProtKB-SubCell"/>
</dbReference>
<comment type="function">
    <text evidence="17">Acyl-CoA synthetase required for both the import of long chain fatty acids (LCFAs) (C14-C18) and the activation very long chain fatty acids (VLCFAs) (C20-C26) by esterification of the fatty acids into metabolically active CoA-thioesters for subsequent degradation or incorporation into phospholipids. The transport and fatty acyl-CoA synthetase activities are genetically separable and are thus independent activities. Esterifies VLCFAs in the peroxisome matrix. The VLCFAs are actively transported into peroxisomes by a PXA1-PXA2 heterodimeric transporter in the peroxisomal membrane.</text>
</comment>
<evidence type="ECO:0000256" key="9">
    <source>
        <dbReference type="ARBA" id="ARBA00022692"/>
    </source>
</evidence>
<dbReference type="GO" id="GO:0009898">
    <property type="term" value="C:cytoplasmic side of plasma membrane"/>
    <property type="evidence" value="ECO:0007669"/>
    <property type="project" value="TreeGrafter"/>
</dbReference>
<dbReference type="Proteomes" id="UP000799764">
    <property type="component" value="Unassembled WGS sequence"/>
</dbReference>
<evidence type="ECO:0000256" key="17">
    <source>
        <dbReference type="ARBA" id="ARBA00060276"/>
    </source>
</evidence>
<keyword evidence="8" id="KW-0551">Lipid droplet</keyword>
<evidence type="ECO:0000256" key="10">
    <source>
        <dbReference type="ARBA" id="ARBA00022741"/>
    </source>
</evidence>
<keyword evidence="11" id="KW-0067">ATP-binding</keyword>
<keyword evidence="13" id="KW-0445">Lipid transport</keyword>
<evidence type="ECO:0000256" key="11">
    <source>
        <dbReference type="ARBA" id="ARBA00022840"/>
    </source>
</evidence>
<dbReference type="InterPro" id="IPR045851">
    <property type="entry name" value="AMP-bd_C_sf"/>
</dbReference>
<evidence type="ECO:0000256" key="4">
    <source>
        <dbReference type="ARBA" id="ARBA00006432"/>
    </source>
</evidence>
<keyword evidence="14" id="KW-0472">Membrane</keyword>
<dbReference type="PANTHER" id="PTHR43107:SF6">
    <property type="entry name" value="ACYL-COA SYNTHETASE FAMILY PROTEIN (CEFD1), PUTATIVE (AFU_ORTHOLOGUE AFUA_6G03630)-RELATED"/>
    <property type="match status" value="1"/>
</dbReference>
<comment type="caution">
    <text evidence="23">The sequence shown here is derived from an EMBL/GenBank/DDBJ whole genome shotgun (WGS) entry which is preliminary data.</text>
</comment>
<evidence type="ECO:0000259" key="21">
    <source>
        <dbReference type="Pfam" id="PF00501"/>
    </source>
</evidence>
<gene>
    <name evidence="23" type="ORF">P171DRAFT_462337</name>
</gene>
<keyword evidence="20" id="KW-0732">Signal</keyword>
<evidence type="ECO:0000256" key="6">
    <source>
        <dbReference type="ARBA" id="ARBA00022475"/>
    </source>
</evidence>
<dbReference type="OrthoDB" id="196650at2759"/>
<dbReference type="SUPFAM" id="SSF56801">
    <property type="entry name" value="Acetyl-CoA synthetase-like"/>
    <property type="match status" value="1"/>
</dbReference>
<evidence type="ECO:0000256" key="7">
    <source>
        <dbReference type="ARBA" id="ARBA00022598"/>
    </source>
</evidence>
<dbReference type="PANTHER" id="PTHR43107">
    <property type="entry name" value="LONG-CHAIN FATTY ACID TRANSPORT PROTEIN"/>
    <property type="match status" value="1"/>
</dbReference>
<evidence type="ECO:0000256" key="3">
    <source>
        <dbReference type="ARBA" id="ARBA00004651"/>
    </source>
</evidence>
<evidence type="ECO:0000256" key="15">
    <source>
        <dbReference type="ARBA" id="ARBA00023140"/>
    </source>
</evidence>
<protein>
    <recommendedName>
        <fullName evidence="18">Very long-chain fatty acid transport protein</fullName>
    </recommendedName>
    <alternativeName>
        <fullName evidence="19">Very-long-chain acyl-CoA synthetase</fullName>
    </alternativeName>
</protein>
<dbReference type="AlphaFoldDB" id="A0A9P4PNA3"/>
<dbReference type="GO" id="GO:0005524">
    <property type="term" value="F:ATP binding"/>
    <property type="evidence" value="ECO:0007669"/>
    <property type="project" value="UniProtKB-KW"/>
</dbReference>
<keyword evidence="12" id="KW-1133">Transmembrane helix</keyword>
<evidence type="ECO:0000256" key="18">
    <source>
        <dbReference type="ARBA" id="ARBA00068795"/>
    </source>
</evidence>
<evidence type="ECO:0000256" key="13">
    <source>
        <dbReference type="ARBA" id="ARBA00023055"/>
    </source>
</evidence>
<name>A0A9P4PNA3_9PLEO</name>
<evidence type="ECO:0000256" key="19">
    <source>
        <dbReference type="ARBA" id="ARBA00078285"/>
    </source>
</evidence>
<proteinExistence type="inferred from homology"/>
<dbReference type="PROSITE" id="PS00455">
    <property type="entry name" value="AMP_BINDING"/>
    <property type="match status" value="1"/>
</dbReference>
<keyword evidence="5" id="KW-0813">Transport</keyword>
<dbReference type="EMBL" id="MU001497">
    <property type="protein sequence ID" value="KAF2447087.1"/>
    <property type="molecule type" value="Genomic_DNA"/>
</dbReference>
<comment type="subcellular location">
    <subcellularLocation>
        <location evidence="3">Cell membrane</location>
        <topology evidence="3">Multi-pass membrane protein</topology>
    </subcellularLocation>
    <subcellularLocation>
        <location evidence="1">Lipid droplet</location>
    </subcellularLocation>
    <subcellularLocation>
        <location evidence="2">Peroxisome membrane</location>
        <topology evidence="2">Multi-pass membrane protein</topology>
    </subcellularLocation>
</comment>
<evidence type="ECO:0000256" key="14">
    <source>
        <dbReference type="ARBA" id="ARBA00023136"/>
    </source>
</evidence>
<organism evidence="23 24">
    <name type="scientific">Karstenula rhodostoma CBS 690.94</name>
    <dbReference type="NCBI Taxonomy" id="1392251"/>
    <lineage>
        <taxon>Eukaryota</taxon>
        <taxon>Fungi</taxon>
        <taxon>Dikarya</taxon>
        <taxon>Ascomycota</taxon>
        <taxon>Pezizomycotina</taxon>
        <taxon>Dothideomycetes</taxon>
        <taxon>Pleosporomycetidae</taxon>
        <taxon>Pleosporales</taxon>
        <taxon>Massarineae</taxon>
        <taxon>Didymosphaeriaceae</taxon>
        <taxon>Karstenula</taxon>
    </lineage>
</organism>
<evidence type="ECO:0000313" key="23">
    <source>
        <dbReference type="EMBL" id="KAF2447087.1"/>
    </source>
</evidence>
<dbReference type="Pfam" id="PF13193">
    <property type="entry name" value="AMP-binding_C"/>
    <property type="match status" value="1"/>
</dbReference>
<keyword evidence="7" id="KW-0436">Ligase</keyword>
<evidence type="ECO:0000256" key="12">
    <source>
        <dbReference type="ARBA" id="ARBA00022989"/>
    </source>
</evidence>
<dbReference type="GO" id="GO:0005324">
    <property type="term" value="F:long-chain fatty acid transmembrane transporter activity"/>
    <property type="evidence" value="ECO:0007669"/>
    <property type="project" value="TreeGrafter"/>
</dbReference>
<feature type="chain" id="PRO_5040459182" description="Very long-chain fatty acid transport protein" evidence="20">
    <location>
        <begin position="23"/>
        <end position="662"/>
    </location>
</feature>
<dbReference type="GO" id="GO:0004467">
    <property type="term" value="F:long-chain fatty acid-CoA ligase activity"/>
    <property type="evidence" value="ECO:0007669"/>
    <property type="project" value="TreeGrafter"/>
</dbReference>
<feature type="domain" description="AMP-binding enzyme C-terminal" evidence="22">
    <location>
        <begin position="504"/>
        <end position="579"/>
    </location>
</feature>
<keyword evidence="6" id="KW-1003">Cell membrane</keyword>
<evidence type="ECO:0000256" key="5">
    <source>
        <dbReference type="ARBA" id="ARBA00022448"/>
    </source>
</evidence>
<dbReference type="Pfam" id="PF00501">
    <property type="entry name" value="AMP-binding"/>
    <property type="match status" value="1"/>
</dbReference>